<dbReference type="Pfam" id="PF00364">
    <property type="entry name" value="Biotin_lipoyl"/>
    <property type="match status" value="1"/>
</dbReference>
<keyword evidence="3" id="KW-0436">Ligase</keyword>
<comment type="caution">
    <text evidence="3">The sequence shown here is derived from an EMBL/GenBank/DDBJ whole genome shotgun (WGS) entry which is preliminary data.</text>
</comment>
<dbReference type="NCBIfam" id="NF006079">
    <property type="entry name" value="PRK08225.1"/>
    <property type="match status" value="1"/>
</dbReference>
<feature type="domain" description="Lipoyl-binding" evidence="2">
    <location>
        <begin position="1"/>
        <end position="70"/>
    </location>
</feature>
<dbReference type="SUPFAM" id="SSF51230">
    <property type="entry name" value="Single hybrid motif"/>
    <property type="match status" value="1"/>
</dbReference>
<dbReference type="GO" id="GO:0003989">
    <property type="term" value="F:acetyl-CoA carboxylase activity"/>
    <property type="evidence" value="ECO:0007669"/>
    <property type="project" value="UniProtKB-EC"/>
</dbReference>
<dbReference type="EC" id="6.4.1.2" evidence="3"/>
<evidence type="ECO:0000313" key="4">
    <source>
        <dbReference type="Proteomes" id="UP000216498"/>
    </source>
</evidence>
<dbReference type="FunFam" id="2.40.50.100:FF:000003">
    <property type="entry name" value="Acetyl-CoA carboxylase biotin carboxyl carrier protein"/>
    <property type="match status" value="1"/>
</dbReference>
<dbReference type="NCBIfam" id="NF004547">
    <property type="entry name" value="PRK05889.1"/>
    <property type="match status" value="1"/>
</dbReference>
<dbReference type="PROSITE" id="PS50968">
    <property type="entry name" value="BIOTINYL_LIPOYL"/>
    <property type="match status" value="1"/>
</dbReference>
<proteinExistence type="predicted"/>
<keyword evidence="1" id="KW-0092">Biotin</keyword>
<evidence type="ECO:0000256" key="1">
    <source>
        <dbReference type="ARBA" id="ARBA00023267"/>
    </source>
</evidence>
<dbReference type="InterPro" id="IPR011053">
    <property type="entry name" value="Single_hybrid_motif"/>
</dbReference>
<dbReference type="CDD" id="cd06850">
    <property type="entry name" value="biotinyl_domain"/>
    <property type="match status" value="1"/>
</dbReference>
<protein>
    <submittedName>
        <fullName evidence="3">Acetyl-CoA carboxylase biotin carboxyl carrier protein subunit</fullName>
        <ecNumber evidence="3">6.4.1.2</ecNumber>
    </submittedName>
</protein>
<sequence>MQEVKATMAGSVWKITVKPGEVVEEDQDIVILESMKMEIPIGAEDDGTVKEIKVAEGDFVNEGDVIAIIE</sequence>
<name>A0A265NDX5_9BACI</name>
<dbReference type="PANTHER" id="PTHR45266">
    <property type="entry name" value="OXALOACETATE DECARBOXYLASE ALPHA CHAIN"/>
    <property type="match status" value="1"/>
</dbReference>
<gene>
    <name evidence="3" type="ORF">CIL03_03405</name>
</gene>
<dbReference type="InterPro" id="IPR050709">
    <property type="entry name" value="Biotin_Carboxyl_Carrier/Decarb"/>
</dbReference>
<reference evidence="3 4" key="1">
    <citation type="submission" date="2017-08" db="EMBL/GenBank/DDBJ databases">
        <title>Virgibacillus indicus sp. nov. and Virgibacillus profoundi sp. nov, two moderately halophilic bacteria isolated from marine sediment by using the Microfluidic Streak Plate.</title>
        <authorList>
            <person name="Xu B."/>
            <person name="Hu B."/>
            <person name="Wang J."/>
            <person name="Zhu Y."/>
            <person name="Huang L."/>
            <person name="Du W."/>
            <person name="Huang Y."/>
        </authorList>
    </citation>
    <scope>NUCLEOTIDE SEQUENCE [LARGE SCALE GENOMIC DNA]</scope>
    <source>
        <strain evidence="3 4">IO3-P2-C2</strain>
    </source>
</reference>
<dbReference type="EMBL" id="NPMS01000001">
    <property type="protein sequence ID" value="OZU90203.1"/>
    <property type="molecule type" value="Genomic_DNA"/>
</dbReference>
<dbReference type="Proteomes" id="UP000216498">
    <property type="component" value="Unassembled WGS sequence"/>
</dbReference>
<dbReference type="Gene3D" id="2.40.50.100">
    <property type="match status" value="1"/>
</dbReference>
<dbReference type="PANTHER" id="PTHR45266:SF3">
    <property type="entry name" value="OXALOACETATE DECARBOXYLASE ALPHA CHAIN"/>
    <property type="match status" value="1"/>
</dbReference>
<accession>A0A265NDX5</accession>
<evidence type="ECO:0000259" key="2">
    <source>
        <dbReference type="PROSITE" id="PS50968"/>
    </source>
</evidence>
<dbReference type="OrthoDB" id="163546at2"/>
<evidence type="ECO:0000313" key="3">
    <source>
        <dbReference type="EMBL" id="OZU90203.1"/>
    </source>
</evidence>
<keyword evidence="4" id="KW-1185">Reference proteome</keyword>
<dbReference type="InterPro" id="IPR000089">
    <property type="entry name" value="Biotin_lipoyl"/>
</dbReference>
<dbReference type="RefSeq" id="WP_094883800.1">
    <property type="nucleotide sequence ID" value="NZ_NPMS01000001.1"/>
</dbReference>
<organism evidence="3 4">
    <name type="scientific">Virgibacillus indicus</name>
    <dbReference type="NCBI Taxonomy" id="2024554"/>
    <lineage>
        <taxon>Bacteria</taxon>
        <taxon>Bacillati</taxon>
        <taxon>Bacillota</taxon>
        <taxon>Bacilli</taxon>
        <taxon>Bacillales</taxon>
        <taxon>Bacillaceae</taxon>
        <taxon>Virgibacillus</taxon>
    </lineage>
</organism>
<dbReference type="AlphaFoldDB" id="A0A265NDX5"/>